<reference evidence="1 2" key="1">
    <citation type="submission" date="2011-10" db="EMBL/GenBank/DDBJ databases">
        <authorList>
            <person name="Genoscope - CEA"/>
        </authorList>
    </citation>
    <scope>NUCLEOTIDE SEQUENCE [LARGE SCALE GENOMIC DNA]</scope>
    <source>
        <strain evidence="1 2">RCC 1105</strain>
    </source>
</reference>
<dbReference type="GeneID" id="19016100"/>
<gene>
    <name evidence="1" type="ORF">Bathy04g00740</name>
</gene>
<evidence type="ECO:0000313" key="1">
    <source>
        <dbReference type="EMBL" id="CCO16396.1"/>
    </source>
</evidence>
<sequence>MEWYRTKFIKTGSFGPVKHAMVRSRSCCCCSCFARCFSLVSSLSRVSSHLLPLKTLEEEGF</sequence>
<dbReference type="AlphaFoldDB" id="K8EEG0"/>
<keyword evidence="2" id="KW-1185">Reference proteome</keyword>
<dbReference type="KEGG" id="bpg:Bathy04g00740"/>
<proteinExistence type="predicted"/>
<dbReference type="EMBL" id="FO082275">
    <property type="protein sequence ID" value="CCO16396.1"/>
    <property type="molecule type" value="Genomic_DNA"/>
</dbReference>
<dbReference type="Proteomes" id="UP000198341">
    <property type="component" value="Chromosome 4"/>
</dbReference>
<dbReference type="RefSeq" id="XP_007513871.1">
    <property type="nucleotide sequence ID" value="XM_007513809.1"/>
</dbReference>
<protein>
    <submittedName>
        <fullName evidence="1">Uncharacterized protein</fullName>
    </submittedName>
</protein>
<organism evidence="1 2">
    <name type="scientific">Bathycoccus prasinos</name>
    <dbReference type="NCBI Taxonomy" id="41875"/>
    <lineage>
        <taxon>Eukaryota</taxon>
        <taxon>Viridiplantae</taxon>
        <taxon>Chlorophyta</taxon>
        <taxon>Mamiellophyceae</taxon>
        <taxon>Mamiellales</taxon>
        <taxon>Bathycoccaceae</taxon>
        <taxon>Bathycoccus</taxon>
    </lineage>
</organism>
<evidence type="ECO:0000313" key="2">
    <source>
        <dbReference type="Proteomes" id="UP000198341"/>
    </source>
</evidence>
<accession>K8EEG0</accession>
<name>K8EEG0_9CHLO</name>